<reference evidence="7 8" key="1">
    <citation type="submission" date="2022-04" db="EMBL/GenBank/DDBJ databases">
        <authorList>
            <person name="Grouzdev D.S."/>
            <person name="Pantiukh K.S."/>
            <person name="Krutkina M.S."/>
        </authorList>
    </citation>
    <scope>NUCLEOTIDE SEQUENCE [LARGE SCALE GENOMIC DNA]</scope>
    <source>
        <strain evidence="7 8">6x-1</strain>
    </source>
</reference>
<organism evidence="7 8">
    <name type="scientific">Ancylobacter crimeensis</name>
    <dbReference type="NCBI Taxonomy" id="2579147"/>
    <lineage>
        <taxon>Bacteria</taxon>
        <taxon>Pseudomonadati</taxon>
        <taxon>Pseudomonadota</taxon>
        <taxon>Alphaproteobacteria</taxon>
        <taxon>Hyphomicrobiales</taxon>
        <taxon>Xanthobacteraceae</taxon>
        <taxon>Ancylobacter</taxon>
    </lineage>
</organism>
<dbReference type="Pfam" id="PF18312">
    <property type="entry name" value="ScsC_N"/>
    <property type="match status" value="1"/>
</dbReference>
<dbReference type="RefSeq" id="WP_247025752.1">
    <property type="nucleotide sequence ID" value="NZ_JALKCH010000001.1"/>
</dbReference>
<dbReference type="CDD" id="cd03023">
    <property type="entry name" value="DsbA_Com1_like"/>
    <property type="match status" value="1"/>
</dbReference>
<protein>
    <submittedName>
        <fullName evidence="7">DsbA family protein</fullName>
    </submittedName>
</protein>
<feature type="domain" description="Thioredoxin" evidence="6">
    <location>
        <begin position="19"/>
        <end position="250"/>
    </location>
</feature>
<dbReference type="InterPro" id="IPR036249">
    <property type="entry name" value="Thioredoxin-like_sf"/>
</dbReference>
<accession>A0ABT0D694</accession>
<dbReference type="InterPro" id="IPR017937">
    <property type="entry name" value="Thioredoxin_CS"/>
</dbReference>
<comment type="caution">
    <text evidence="7">The sequence shown here is derived from an EMBL/GenBank/DDBJ whole genome shotgun (WGS) entry which is preliminary data.</text>
</comment>
<proteinExistence type="predicted"/>
<dbReference type="InterPro" id="IPR013766">
    <property type="entry name" value="Thioredoxin_domain"/>
</dbReference>
<dbReference type="Proteomes" id="UP001203284">
    <property type="component" value="Unassembled WGS sequence"/>
</dbReference>
<dbReference type="Pfam" id="PF01323">
    <property type="entry name" value="DSBA"/>
    <property type="match status" value="1"/>
</dbReference>
<dbReference type="PROSITE" id="PS00194">
    <property type="entry name" value="THIOREDOXIN_1"/>
    <property type="match status" value="1"/>
</dbReference>
<dbReference type="PANTHER" id="PTHR13887">
    <property type="entry name" value="GLUTATHIONE S-TRANSFERASE KAPPA"/>
    <property type="match status" value="1"/>
</dbReference>
<keyword evidence="3" id="KW-1015">Disulfide bond</keyword>
<evidence type="ECO:0000313" key="7">
    <source>
        <dbReference type="EMBL" id="MCK0195470.1"/>
    </source>
</evidence>
<dbReference type="EMBL" id="JALKCH010000001">
    <property type="protein sequence ID" value="MCK0195470.1"/>
    <property type="molecule type" value="Genomic_DNA"/>
</dbReference>
<keyword evidence="2" id="KW-0560">Oxidoreductase</keyword>
<evidence type="ECO:0000256" key="5">
    <source>
        <dbReference type="SAM" id="SignalP"/>
    </source>
</evidence>
<gene>
    <name evidence="7" type="ORF">MWN34_00935</name>
</gene>
<sequence length="256" mass="27299">MPFTLPRALSAGLLSASLLLAAGGAPASALDDTQRSEFETLIHDYLVKNPEVIQEAIGELQKRQEAAEATRRKSQIAAMKDDIYTSPHAVVVGNPKGDVTLVEFFDYNCGYCKRSLGDLVDLIKNDPKLRVVLKEFPVLGPGSVEAAQVAVGVRMVAPDKYFAFHQKLLGDRGQANKAKALAAAKDVGVDSDKLEAAIADPEVRVTLEQSMKIADSLGINGTPSYVLGDELIVGAVGHDQLKGAIQAVRNCGKTQC</sequence>
<feature type="chain" id="PRO_5047096292" evidence="5">
    <location>
        <begin position="22"/>
        <end position="256"/>
    </location>
</feature>
<dbReference type="InterPro" id="IPR041205">
    <property type="entry name" value="ScsC_N"/>
</dbReference>
<dbReference type="SUPFAM" id="SSF52833">
    <property type="entry name" value="Thioredoxin-like"/>
    <property type="match status" value="1"/>
</dbReference>
<dbReference type="PANTHER" id="PTHR13887:SF14">
    <property type="entry name" value="DISULFIDE BOND FORMATION PROTEIN D"/>
    <property type="match status" value="1"/>
</dbReference>
<keyword evidence="8" id="KW-1185">Reference proteome</keyword>
<keyword evidence="1 5" id="KW-0732">Signal</keyword>
<evidence type="ECO:0000256" key="2">
    <source>
        <dbReference type="ARBA" id="ARBA00023002"/>
    </source>
</evidence>
<evidence type="ECO:0000313" key="8">
    <source>
        <dbReference type="Proteomes" id="UP001203284"/>
    </source>
</evidence>
<dbReference type="Gene3D" id="3.40.30.10">
    <property type="entry name" value="Glutaredoxin"/>
    <property type="match status" value="1"/>
</dbReference>
<dbReference type="InterPro" id="IPR001853">
    <property type="entry name" value="DSBA-like_thioredoxin_dom"/>
</dbReference>
<evidence type="ECO:0000256" key="3">
    <source>
        <dbReference type="ARBA" id="ARBA00023157"/>
    </source>
</evidence>
<keyword evidence="4" id="KW-0676">Redox-active center</keyword>
<evidence type="ECO:0000256" key="1">
    <source>
        <dbReference type="ARBA" id="ARBA00022729"/>
    </source>
</evidence>
<dbReference type="PROSITE" id="PS51352">
    <property type="entry name" value="THIOREDOXIN_2"/>
    <property type="match status" value="1"/>
</dbReference>
<feature type="signal peptide" evidence="5">
    <location>
        <begin position="1"/>
        <end position="21"/>
    </location>
</feature>
<evidence type="ECO:0000259" key="6">
    <source>
        <dbReference type="PROSITE" id="PS51352"/>
    </source>
</evidence>
<name>A0ABT0D694_9HYPH</name>
<evidence type="ECO:0000256" key="4">
    <source>
        <dbReference type="ARBA" id="ARBA00023284"/>
    </source>
</evidence>